<reference evidence="3" key="1">
    <citation type="submission" date="2017-01" db="EMBL/GenBank/DDBJ databases">
        <authorList>
            <person name="Varghese N."/>
            <person name="Submissions S."/>
        </authorList>
    </citation>
    <scope>NUCLEOTIDE SEQUENCE [LARGE SCALE GENOMIC DNA]</scope>
    <source>
        <strain evidence="3">ATCC 12950</strain>
    </source>
</reference>
<protein>
    <submittedName>
        <fullName evidence="2">RecA-family ATPase</fullName>
    </submittedName>
</protein>
<dbReference type="EMBL" id="FTNI01000008">
    <property type="protein sequence ID" value="SIR38790.1"/>
    <property type="molecule type" value="Genomic_DNA"/>
</dbReference>
<dbReference type="Pfam" id="PF13481">
    <property type="entry name" value="AAA_25"/>
    <property type="match status" value="1"/>
</dbReference>
<dbReference type="OrthoDB" id="3218228at2"/>
<dbReference type="InterPro" id="IPR027417">
    <property type="entry name" value="P-loop_NTPase"/>
</dbReference>
<dbReference type="Gene3D" id="3.40.50.300">
    <property type="entry name" value="P-loop containing nucleotide triphosphate hydrolases"/>
    <property type="match status" value="1"/>
</dbReference>
<proteinExistence type="predicted"/>
<evidence type="ECO:0000313" key="3">
    <source>
        <dbReference type="Proteomes" id="UP000186096"/>
    </source>
</evidence>
<dbReference type="RefSeq" id="WP_083744225.1">
    <property type="nucleotide sequence ID" value="NZ_FTNI01000008.1"/>
</dbReference>
<dbReference type="AlphaFoldDB" id="A0A1N7AI19"/>
<evidence type="ECO:0000313" key="2">
    <source>
        <dbReference type="EMBL" id="SIR38790.1"/>
    </source>
</evidence>
<organism evidence="2 3">
    <name type="scientific">Microbispora rosea</name>
    <dbReference type="NCBI Taxonomy" id="58117"/>
    <lineage>
        <taxon>Bacteria</taxon>
        <taxon>Bacillati</taxon>
        <taxon>Actinomycetota</taxon>
        <taxon>Actinomycetes</taxon>
        <taxon>Streptosporangiales</taxon>
        <taxon>Streptosporangiaceae</taxon>
        <taxon>Microbispora</taxon>
    </lineage>
</organism>
<name>A0A1N7AI19_9ACTN</name>
<sequence length="413" mass="44606">MSETTWEDMCVRPGCTGTADGTGLCDEHRANATAMVNGSTSRAPRSKEFFKQEEANRREALRELAEESGEAAPVELPPLLSLADLLAMPDEPVKYRIRDLLVIGHRVILAAAKKTGKTTMMINFVRSIVDGSPFLGQYEVTPLAEGESVVVFDLEMSTMQLRGWLKDAGVRNVDRVHAVPLRGRLGAFKILDPKIREHWAAQLRAVNAQVAIVDPFNPVLSAHDADENSNSEVSRVLAAFDQLAMDGGLSELLITHHMGHNGERSRGASKLGDWPDAEWKMAWGDNPDGGRSVFFSAFGRDVYGPEAMLAFDSRDRRLSIDGDPFGGTVSRKDVKTSAARDAIMKAITDKPGAVTRDIRAAAGLPGPEFKEASNHLISAGKIHTTPGKGTAQHWHLGPKPADAAPGADGEGSE</sequence>
<dbReference type="STRING" id="58117.SAMN05421833_108208"/>
<gene>
    <name evidence="2" type="ORF">SAMN05421833_108208</name>
</gene>
<dbReference type="SUPFAM" id="SSF52540">
    <property type="entry name" value="P-loop containing nucleoside triphosphate hydrolases"/>
    <property type="match status" value="1"/>
</dbReference>
<keyword evidence="3" id="KW-1185">Reference proteome</keyword>
<feature type="region of interest" description="Disordered" evidence="1">
    <location>
        <begin position="380"/>
        <end position="413"/>
    </location>
</feature>
<accession>A0A1N7AI19</accession>
<evidence type="ECO:0000256" key="1">
    <source>
        <dbReference type="SAM" id="MobiDB-lite"/>
    </source>
</evidence>
<dbReference type="Proteomes" id="UP000186096">
    <property type="component" value="Unassembled WGS sequence"/>
</dbReference>